<protein>
    <submittedName>
        <fullName evidence="2">C-type lectin domain-containing protein</fullName>
    </submittedName>
</protein>
<accession>A0AC35G879</accession>
<proteinExistence type="predicted"/>
<sequence>MFVCVIFALLIAKIVATCPTNSVKWNSQCFTFFENSTGFADAELYCEQSGGYLASIHDGFLNDLLSQEGGKRFNKSTESDFWIGATNLMKPPTWNWTDGSIFDFTDWRKGEPQNISGANCAALSAIDGLWAVQDCFLKKSFVCSSPNIIAATTTPSPITYPNYVNCSEGYVYFPPTHSCYAYSFLAQSFIWLGLYSVDGENSFKWSDGTPLNYTDWGQNQPSRNQSSCVAEGGDGFHDFPCDAKLYTLCKKKAF</sequence>
<reference evidence="2" key="1">
    <citation type="submission" date="2022-11" db="UniProtKB">
        <authorList>
            <consortium name="WormBaseParasite"/>
        </authorList>
    </citation>
    <scope>IDENTIFICATION</scope>
</reference>
<organism evidence="1 2">
    <name type="scientific">Panagrolaimus sp. PS1159</name>
    <dbReference type="NCBI Taxonomy" id="55785"/>
    <lineage>
        <taxon>Eukaryota</taxon>
        <taxon>Metazoa</taxon>
        <taxon>Ecdysozoa</taxon>
        <taxon>Nematoda</taxon>
        <taxon>Chromadorea</taxon>
        <taxon>Rhabditida</taxon>
        <taxon>Tylenchina</taxon>
        <taxon>Panagrolaimomorpha</taxon>
        <taxon>Panagrolaimoidea</taxon>
        <taxon>Panagrolaimidae</taxon>
        <taxon>Panagrolaimus</taxon>
    </lineage>
</organism>
<evidence type="ECO:0000313" key="2">
    <source>
        <dbReference type="WBParaSite" id="PS1159_v2.g24749.t1"/>
    </source>
</evidence>
<dbReference type="WBParaSite" id="PS1159_v2.g24749.t1">
    <property type="protein sequence ID" value="PS1159_v2.g24749.t1"/>
    <property type="gene ID" value="PS1159_v2.g24749"/>
</dbReference>
<dbReference type="Proteomes" id="UP000887580">
    <property type="component" value="Unplaced"/>
</dbReference>
<evidence type="ECO:0000313" key="1">
    <source>
        <dbReference type="Proteomes" id="UP000887580"/>
    </source>
</evidence>
<name>A0AC35G879_9BILA</name>